<sequence length="389" mass="44094">MVNKLKICLIAPDYPSKIGGVEIVNWNLSKEFGNQGNEVHIITLCNVHNIKINIPENISIHHFSIYRLHNKWRLFSNFFFILEAIIYIVRTSLLLISIKPDIIQAQGPIEAIPALLVKLLKNIPYVLTIHGNLAHPDANPGPGMPRIIRKYWAHLPHIKYADRIVTLTQECKIAIYEVLHRNADIIHNGVDLDIFTSKSGYIMQTYEPKILCVARFDVIKGLEYAIRAMDEVCIKYPRAKLIIIGDGEQYETLHTLISRGNLSYNVLLLGSRPNEEIPKYMQSSHLFLLTSLSEGFALTLLEAMACGLPIISTPVGIAPEIINSWNNGRLIPFMDPDAISSTLIELIENPDLCHLYSQNSIHAAKEYSWSSVSEKYLCEYRSVLNKKIN</sequence>
<evidence type="ECO:0000259" key="3">
    <source>
        <dbReference type="Pfam" id="PF13439"/>
    </source>
</evidence>
<dbReference type="Pfam" id="PF13439">
    <property type="entry name" value="Glyco_transf_4"/>
    <property type="match status" value="1"/>
</dbReference>
<feature type="domain" description="Glycosyl transferase family 1" evidence="2">
    <location>
        <begin position="207"/>
        <end position="360"/>
    </location>
</feature>
<dbReference type="PANTHER" id="PTHR45947">
    <property type="entry name" value="SULFOQUINOVOSYL TRANSFERASE SQD2"/>
    <property type="match status" value="1"/>
</dbReference>
<dbReference type="InterPro" id="IPR050194">
    <property type="entry name" value="Glycosyltransferase_grp1"/>
</dbReference>
<gene>
    <name evidence="4" type="ORF">ASJ83_04135</name>
</gene>
<organism evidence="4 5">
    <name type="scientific">Methanocorpusculum parvum</name>
    <dbReference type="NCBI Taxonomy" id="2193"/>
    <lineage>
        <taxon>Archaea</taxon>
        <taxon>Methanobacteriati</taxon>
        <taxon>Methanobacteriota</taxon>
        <taxon>Stenosarchaea group</taxon>
        <taxon>Methanomicrobia</taxon>
        <taxon>Methanomicrobiales</taxon>
        <taxon>Methanocorpusculaceae</taxon>
        <taxon>Methanocorpusculum</taxon>
    </lineage>
</organism>
<accession>A0AAX0Q9C2</accession>
<name>A0AAX0Q9C2_9EURY</name>
<dbReference type="CDD" id="cd03801">
    <property type="entry name" value="GT4_PimA-like"/>
    <property type="match status" value="1"/>
</dbReference>
<dbReference type="InterPro" id="IPR001296">
    <property type="entry name" value="Glyco_trans_1"/>
</dbReference>
<proteinExistence type="predicted"/>
<dbReference type="RefSeq" id="WP_095641752.1">
    <property type="nucleotide sequence ID" value="NZ_LMVO01000002.1"/>
</dbReference>
<protein>
    <recommendedName>
        <fullName evidence="6">Glycosyltransferase family 4 protein</fullName>
    </recommendedName>
</protein>
<evidence type="ECO:0000313" key="5">
    <source>
        <dbReference type="Proteomes" id="UP000243820"/>
    </source>
</evidence>
<comment type="caution">
    <text evidence="4">The sequence shown here is derived from an EMBL/GenBank/DDBJ whole genome shotgun (WGS) entry which is preliminary data.</text>
</comment>
<dbReference type="Pfam" id="PF00534">
    <property type="entry name" value="Glycos_transf_1"/>
    <property type="match status" value="1"/>
</dbReference>
<dbReference type="PANTHER" id="PTHR45947:SF3">
    <property type="entry name" value="SULFOQUINOVOSYL TRANSFERASE SQD2"/>
    <property type="match status" value="1"/>
</dbReference>
<evidence type="ECO:0000256" key="1">
    <source>
        <dbReference type="SAM" id="Phobius"/>
    </source>
</evidence>
<dbReference type="Gene3D" id="3.40.50.2000">
    <property type="entry name" value="Glycogen Phosphorylase B"/>
    <property type="match status" value="2"/>
</dbReference>
<evidence type="ECO:0000313" key="4">
    <source>
        <dbReference type="EMBL" id="PAV10039.1"/>
    </source>
</evidence>
<feature type="transmembrane region" description="Helical" evidence="1">
    <location>
        <begin position="74"/>
        <end position="96"/>
    </location>
</feature>
<dbReference type="SUPFAM" id="SSF53756">
    <property type="entry name" value="UDP-Glycosyltransferase/glycogen phosphorylase"/>
    <property type="match status" value="1"/>
</dbReference>
<dbReference type="EMBL" id="LMVO01000002">
    <property type="protein sequence ID" value="PAV10039.1"/>
    <property type="molecule type" value="Genomic_DNA"/>
</dbReference>
<keyword evidence="5" id="KW-1185">Reference proteome</keyword>
<keyword evidence="1" id="KW-0472">Membrane</keyword>
<feature type="domain" description="Glycosyltransferase subfamily 4-like N-terminal" evidence="3">
    <location>
        <begin position="18"/>
        <end position="193"/>
    </location>
</feature>
<keyword evidence="1" id="KW-0812">Transmembrane</keyword>
<reference evidence="4 5" key="1">
    <citation type="journal article" date="2017" name="BMC Genomics">
        <title>Genomic analysis of methanogenic archaea reveals a shift towards energy conservation.</title>
        <authorList>
            <person name="Gilmore S.P."/>
            <person name="Henske J.K."/>
            <person name="Sexton J.A."/>
            <person name="Solomon K.V."/>
            <person name="Seppala S."/>
            <person name="Yoo J.I."/>
            <person name="Huyett L.M."/>
            <person name="Pressman A."/>
            <person name="Cogan J.Z."/>
            <person name="Kivenson V."/>
            <person name="Peng X."/>
            <person name="Tan Y."/>
            <person name="Valentine D.L."/>
            <person name="O'Malley M.A."/>
        </authorList>
    </citation>
    <scope>NUCLEOTIDE SEQUENCE [LARGE SCALE GENOMIC DNA]</scope>
    <source>
        <strain evidence="4 5">XII</strain>
    </source>
</reference>
<evidence type="ECO:0008006" key="6">
    <source>
        <dbReference type="Google" id="ProtNLM"/>
    </source>
</evidence>
<dbReference type="Proteomes" id="UP000243820">
    <property type="component" value="Unassembled WGS sequence"/>
</dbReference>
<evidence type="ECO:0000259" key="2">
    <source>
        <dbReference type="Pfam" id="PF00534"/>
    </source>
</evidence>
<dbReference type="AlphaFoldDB" id="A0AAX0Q9C2"/>
<keyword evidence="1" id="KW-1133">Transmembrane helix</keyword>
<dbReference type="GO" id="GO:0016757">
    <property type="term" value="F:glycosyltransferase activity"/>
    <property type="evidence" value="ECO:0007669"/>
    <property type="project" value="InterPro"/>
</dbReference>
<dbReference type="InterPro" id="IPR028098">
    <property type="entry name" value="Glyco_trans_4-like_N"/>
</dbReference>